<dbReference type="EMBL" id="BLLF01001990">
    <property type="protein sequence ID" value="GFH22204.1"/>
    <property type="molecule type" value="Genomic_DNA"/>
</dbReference>
<accession>A0A699ZTW7</accession>
<reference evidence="3 4" key="1">
    <citation type="submission" date="2020-02" db="EMBL/GenBank/DDBJ databases">
        <title>Draft genome sequence of Haematococcus lacustris strain NIES-144.</title>
        <authorList>
            <person name="Morimoto D."/>
            <person name="Nakagawa S."/>
            <person name="Yoshida T."/>
            <person name="Sawayama S."/>
        </authorList>
    </citation>
    <scope>NUCLEOTIDE SEQUENCE [LARGE SCALE GENOMIC DNA]</scope>
    <source>
        <strain evidence="3 4">NIES-144</strain>
    </source>
</reference>
<keyword evidence="4" id="KW-1185">Reference proteome</keyword>
<feature type="non-terminal residue" evidence="3">
    <location>
        <position position="1"/>
    </location>
</feature>
<evidence type="ECO:0000256" key="1">
    <source>
        <dbReference type="SAM" id="MobiDB-lite"/>
    </source>
</evidence>
<protein>
    <submittedName>
        <fullName evidence="3">Uncharacterized protein</fullName>
    </submittedName>
</protein>
<evidence type="ECO:0000256" key="2">
    <source>
        <dbReference type="SAM" id="SignalP"/>
    </source>
</evidence>
<proteinExistence type="predicted"/>
<feature type="signal peptide" evidence="2">
    <location>
        <begin position="1"/>
        <end position="38"/>
    </location>
</feature>
<feature type="non-terminal residue" evidence="3">
    <location>
        <position position="233"/>
    </location>
</feature>
<gene>
    <name evidence="3" type="ORF">HaLaN_19630</name>
</gene>
<name>A0A699ZTW7_HAELA</name>
<keyword evidence="2" id="KW-0732">Signal</keyword>
<dbReference type="AlphaFoldDB" id="A0A699ZTW7"/>
<comment type="caution">
    <text evidence="3">The sequence shown here is derived from an EMBL/GenBank/DDBJ whole genome shotgun (WGS) entry which is preliminary data.</text>
</comment>
<dbReference type="Proteomes" id="UP000485058">
    <property type="component" value="Unassembled WGS sequence"/>
</dbReference>
<evidence type="ECO:0000313" key="4">
    <source>
        <dbReference type="Proteomes" id="UP000485058"/>
    </source>
</evidence>
<feature type="compositionally biased region" description="Pro residues" evidence="1">
    <location>
        <begin position="217"/>
        <end position="233"/>
    </location>
</feature>
<feature type="chain" id="PRO_5025386997" evidence="2">
    <location>
        <begin position="39"/>
        <end position="233"/>
    </location>
</feature>
<evidence type="ECO:0000313" key="3">
    <source>
        <dbReference type="EMBL" id="GFH22204.1"/>
    </source>
</evidence>
<organism evidence="3 4">
    <name type="scientific">Haematococcus lacustris</name>
    <name type="common">Green alga</name>
    <name type="synonym">Haematococcus pluvialis</name>
    <dbReference type="NCBI Taxonomy" id="44745"/>
    <lineage>
        <taxon>Eukaryota</taxon>
        <taxon>Viridiplantae</taxon>
        <taxon>Chlorophyta</taxon>
        <taxon>core chlorophytes</taxon>
        <taxon>Chlorophyceae</taxon>
        <taxon>CS clade</taxon>
        <taxon>Chlamydomonadales</taxon>
        <taxon>Haematococcaceae</taxon>
        <taxon>Haematococcus</taxon>
    </lineage>
</organism>
<sequence length="233" mass="23926">MALRLRRACLANLVRGVPRVVLQLLVLRSLCARQQAGACEVEGGLSLTGNTRHLLQSICDSLDAYYSNNGTTVAQCCIATAQCLAPTCSSNSMGSGASMNSSAESCTLLVPACNASRSNCLGFISCLSGPACGRAAQMCVASATGADVSDCSQGDCMMLPPWQGRGKGQPGNFNAHGTLIILASAFMQVCSSRYPQVAVGVFVAQQPPSITATPPQSSLPPPPPPSIPPPSPP</sequence>
<feature type="region of interest" description="Disordered" evidence="1">
    <location>
        <begin position="209"/>
        <end position="233"/>
    </location>
</feature>